<evidence type="ECO:0000256" key="5">
    <source>
        <dbReference type="ARBA" id="ARBA00023163"/>
    </source>
</evidence>
<dbReference type="InterPro" id="IPR019095">
    <property type="entry name" value="Mediator_Med18"/>
</dbReference>
<evidence type="ECO:0000256" key="3">
    <source>
        <dbReference type="ARBA" id="ARBA00019612"/>
    </source>
</evidence>
<dbReference type="GO" id="GO:0003712">
    <property type="term" value="F:transcription coregulator activity"/>
    <property type="evidence" value="ECO:0007669"/>
    <property type="project" value="InterPro"/>
</dbReference>
<dbReference type="GO" id="GO:0006357">
    <property type="term" value="P:regulation of transcription by RNA polymerase II"/>
    <property type="evidence" value="ECO:0007669"/>
    <property type="project" value="InterPro"/>
</dbReference>
<dbReference type="Pfam" id="PF09637">
    <property type="entry name" value="Med18"/>
    <property type="match status" value="1"/>
</dbReference>
<dbReference type="EMBL" id="CAJVPS010000021">
    <property type="protein sequence ID" value="CAG8441893.1"/>
    <property type="molecule type" value="Genomic_DNA"/>
</dbReference>
<keyword evidence="5 8" id="KW-0804">Transcription</keyword>
<comment type="subcellular location">
    <subcellularLocation>
        <location evidence="1 8">Nucleus</location>
    </subcellularLocation>
</comment>
<dbReference type="PANTHER" id="PTHR13321:SF2">
    <property type="entry name" value="MEDIATOR OF RNA POLYMERASE II TRANSCRIPTION SUBUNIT 18"/>
    <property type="match status" value="1"/>
</dbReference>
<evidence type="ECO:0000256" key="4">
    <source>
        <dbReference type="ARBA" id="ARBA00023015"/>
    </source>
</evidence>
<dbReference type="Gene3D" id="2.40.320.10">
    <property type="entry name" value="Hypothetical Protein Pfu-838710-001"/>
    <property type="match status" value="1"/>
</dbReference>
<dbReference type="GO" id="GO:0006369">
    <property type="term" value="P:termination of RNA polymerase II transcription"/>
    <property type="evidence" value="ECO:0007669"/>
    <property type="project" value="TreeGrafter"/>
</dbReference>
<comment type="function">
    <text evidence="8">Component of the Mediator complex, a coactivator involved in the regulated transcription of nearly all RNA polymerase II-dependent genes. Mediator functions as a bridge to convey information from gene-specific regulatory proteins to the basal RNA polymerase II transcription machinery. Mediator is recruited to promoters by direct interactions with regulatory proteins and serves as a scaffold for the assembly of a functional preinitiation complex with RNA polymerase II and the general transcription factors.</text>
</comment>
<evidence type="ECO:0000313" key="9">
    <source>
        <dbReference type="EMBL" id="CAG8441893.1"/>
    </source>
</evidence>
<dbReference type="AlphaFoldDB" id="A0A9N8V8B7"/>
<evidence type="ECO:0000256" key="7">
    <source>
        <dbReference type="ARBA" id="ARBA00032012"/>
    </source>
</evidence>
<comment type="caution">
    <text evidence="9">The sequence shown here is derived from an EMBL/GenBank/DDBJ whole genome shotgun (WGS) entry which is preliminary data.</text>
</comment>
<dbReference type="GO" id="GO:0016592">
    <property type="term" value="C:mediator complex"/>
    <property type="evidence" value="ECO:0007669"/>
    <property type="project" value="InterPro"/>
</dbReference>
<reference evidence="9" key="1">
    <citation type="submission" date="2021-06" db="EMBL/GenBank/DDBJ databases">
        <authorList>
            <person name="Kallberg Y."/>
            <person name="Tangrot J."/>
            <person name="Rosling A."/>
        </authorList>
    </citation>
    <scope>NUCLEOTIDE SEQUENCE</scope>
    <source>
        <strain evidence="9">FL130A</strain>
    </source>
</reference>
<evidence type="ECO:0000256" key="2">
    <source>
        <dbReference type="ARBA" id="ARBA00009814"/>
    </source>
</evidence>
<keyword evidence="10" id="KW-1185">Reference proteome</keyword>
<keyword evidence="8" id="KW-0010">Activator</keyword>
<organism evidence="9 10">
    <name type="scientific">Ambispora leptoticha</name>
    <dbReference type="NCBI Taxonomy" id="144679"/>
    <lineage>
        <taxon>Eukaryota</taxon>
        <taxon>Fungi</taxon>
        <taxon>Fungi incertae sedis</taxon>
        <taxon>Mucoromycota</taxon>
        <taxon>Glomeromycotina</taxon>
        <taxon>Glomeromycetes</taxon>
        <taxon>Archaeosporales</taxon>
        <taxon>Ambisporaceae</taxon>
        <taxon>Ambispora</taxon>
    </lineage>
</organism>
<protein>
    <recommendedName>
        <fullName evidence="3 8">Mediator of RNA polymerase II transcription subunit 18</fullName>
    </recommendedName>
    <alternativeName>
        <fullName evidence="7 8">Mediator complex subunit 18</fullName>
    </alternativeName>
</protein>
<sequence length="209" mass="23979">MSFECSLHGRISDTLKPKLFERLMGICGNEPIDIFELELGFVPTFQTPVGPARNEDVLLRLKSPLEEKDLSRRQWQLCHFGHPETTQKKVSVRPVLYSRITQGNAFDFMRALGYSFAFEFVKKGNVFVYEDVVKISITRIYELEKLHDPTSLKPFDPQNFWVVEASTFSDKSAITLKAGELEKLASNLTGILDLHHVEHLFLQNKINYG</sequence>
<dbReference type="Proteomes" id="UP000789508">
    <property type="component" value="Unassembled WGS sequence"/>
</dbReference>
<accession>A0A9N8V8B7</accession>
<dbReference type="PANTHER" id="PTHR13321">
    <property type="entry name" value="MEDIATOR OF RNA POLYMERASE II TRANSCRIPTION, SUBUNIT 18"/>
    <property type="match status" value="1"/>
</dbReference>
<keyword evidence="6 8" id="KW-0539">Nucleus</keyword>
<evidence type="ECO:0000256" key="6">
    <source>
        <dbReference type="ARBA" id="ARBA00023242"/>
    </source>
</evidence>
<dbReference type="OrthoDB" id="5348092at2759"/>
<proteinExistence type="inferred from homology"/>
<evidence type="ECO:0000313" key="10">
    <source>
        <dbReference type="Proteomes" id="UP000789508"/>
    </source>
</evidence>
<comment type="subunit">
    <text evidence="8">Component of the Mediator complex.</text>
</comment>
<comment type="similarity">
    <text evidence="2 8">Belongs to the Mediator complex subunit 18 family.</text>
</comment>
<evidence type="ECO:0000256" key="8">
    <source>
        <dbReference type="RuleBase" id="RU364150"/>
    </source>
</evidence>
<keyword evidence="4 8" id="KW-0805">Transcription regulation</keyword>
<evidence type="ECO:0000256" key="1">
    <source>
        <dbReference type="ARBA" id="ARBA00004123"/>
    </source>
</evidence>
<gene>
    <name evidence="8" type="primary">MED18</name>
    <name evidence="9" type="ORF">ALEPTO_LOCUS379</name>
</gene>
<dbReference type="GO" id="GO:0070847">
    <property type="term" value="C:core mediator complex"/>
    <property type="evidence" value="ECO:0007669"/>
    <property type="project" value="TreeGrafter"/>
</dbReference>
<name>A0A9N8V8B7_9GLOM</name>